<evidence type="ECO:0000313" key="6">
    <source>
        <dbReference type="Proteomes" id="UP000473648"/>
    </source>
</evidence>
<evidence type="ECO:0000313" key="5">
    <source>
        <dbReference type="EMBL" id="MQM72240.1"/>
    </source>
</evidence>
<dbReference type="CDD" id="cd06438">
    <property type="entry name" value="EpsO_like"/>
    <property type="match status" value="1"/>
</dbReference>
<dbReference type="GO" id="GO:0016757">
    <property type="term" value="F:glycosyltransferase activity"/>
    <property type="evidence" value="ECO:0007669"/>
    <property type="project" value="UniProtKB-KW"/>
</dbReference>
<keyword evidence="2" id="KW-0328">Glycosyltransferase</keyword>
<dbReference type="Pfam" id="PF13641">
    <property type="entry name" value="Glyco_tranf_2_3"/>
    <property type="match status" value="1"/>
</dbReference>
<dbReference type="Gene3D" id="3.90.550.10">
    <property type="entry name" value="Spore Coat Polysaccharide Biosynthesis Protein SpsA, Chain A"/>
    <property type="match status" value="1"/>
</dbReference>
<dbReference type="EMBL" id="VOGB01000003">
    <property type="protein sequence ID" value="MQM72240.1"/>
    <property type="molecule type" value="Genomic_DNA"/>
</dbReference>
<evidence type="ECO:0000256" key="1">
    <source>
        <dbReference type="ARBA" id="ARBA00006739"/>
    </source>
</evidence>
<feature type="transmembrane region" description="Helical" evidence="4">
    <location>
        <begin position="338"/>
        <end position="360"/>
    </location>
</feature>
<keyword evidence="4" id="KW-0472">Membrane</keyword>
<evidence type="ECO:0000256" key="3">
    <source>
        <dbReference type="ARBA" id="ARBA00022679"/>
    </source>
</evidence>
<feature type="transmembrane region" description="Helical" evidence="4">
    <location>
        <begin position="372"/>
        <end position="394"/>
    </location>
</feature>
<dbReference type="InterPro" id="IPR029044">
    <property type="entry name" value="Nucleotide-diphossugar_trans"/>
</dbReference>
<keyword evidence="6" id="KW-1185">Reference proteome</keyword>
<proteinExistence type="inferred from homology"/>
<feature type="transmembrane region" description="Helical" evidence="4">
    <location>
        <begin position="12"/>
        <end position="29"/>
    </location>
</feature>
<dbReference type="Proteomes" id="UP000473648">
    <property type="component" value="Unassembled WGS sequence"/>
</dbReference>
<sequence length="421" mass="47541">MLTLFGHIARRSLAIAVLICYAYQLRYFIASHWKSRKVHDAGPLRDYAVLIAARNEAAVIAALIQSVKHQSYPASHLDVIVVADNCTDDTADIAREAGAVVYERSNRQLVGKGYALGWLFRQLESDHRSYDGYFIFDADNLLDENFVLEMHKVHNAGYPIVTGYRNSKNFGDNWISSGYALWFLHESQLLNRGRMHSRTSCMVSGTGYLISQDLLERLGGWHFFLLTEDIQLTAECIVRGEKIGYAERAVFYDEQPTHFMDSVHQRLRWIKGYFQVFKIYGEPLIGRLGKSGGFAAFDMLMSYLPAFFVMLAAMAMGVGMMALNIAAAGNISEALTSIGLFAFKSTIVIFALGVYTMISEHKQIYMPIRKKIWCCLTFSIFMFTYGPIAIAALFKQVNWTPVPHHVDTSISAIKRQQNVKA</sequence>
<feature type="transmembrane region" description="Helical" evidence="4">
    <location>
        <begin position="303"/>
        <end position="326"/>
    </location>
</feature>
<reference evidence="5" key="1">
    <citation type="journal article" date="2020" name="Appl. Environ. Microbiol.">
        <title>Medium-Chain Fatty Acid Synthesis by 'Candidatus Weimeria bifida' gen. nov., sp. nov., and 'Candidatus Pseudoramibacter fermentans' sp. nov.</title>
        <authorList>
            <person name="Scarborough M.J."/>
            <person name="Myers K.S."/>
            <person name="Donohue T.J."/>
            <person name="Noguera D.R."/>
        </authorList>
    </citation>
    <scope>NUCLEOTIDE SEQUENCE</scope>
    <source>
        <strain evidence="5">EUB1.1</strain>
    </source>
</reference>
<organism evidence="5 6">
    <name type="scientific">Candidatus Pseudoramibacter fermentans</name>
    <dbReference type="NCBI Taxonomy" id="2594427"/>
    <lineage>
        <taxon>Bacteria</taxon>
        <taxon>Bacillati</taxon>
        <taxon>Bacillota</taxon>
        <taxon>Clostridia</taxon>
        <taxon>Eubacteriales</taxon>
        <taxon>Eubacteriaceae</taxon>
        <taxon>Pseudoramibacter</taxon>
    </lineage>
</organism>
<protein>
    <submittedName>
        <fullName evidence="5">Glycosyltransferase</fullName>
    </submittedName>
</protein>
<accession>A0A6L5GQX2</accession>
<evidence type="ECO:0000256" key="4">
    <source>
        <dbReference type="SAM" id="Phobius"/>
    </source>
</evidence>
<comment type="similarity">
    <text evidence="1">Belongs to the glycosyltransferase 2 family.</text>
</comment>
<evidence type="ECO:0000256" key="2">
    <source>
        <dbReference type="ARBA" id="ARBA00022676"/>
    </source>
</evidence>
<comment type="caution">
    <text evidence="5">The sequence shown here is derived from an EMBL/GenBank/DDBJ whole genome shotgun (WGS) entry which is preliminary data.</text>
</comment>
<keyword evidence="4" id="KW-1133">Transmembrane helix</keyword>
<keyword evidence="4" id="KW-0812">Transmembrane</keyword>
<gene>
    <name evidence="5" type="ORF">FRC53_02165</name>
</gene>
<name>A0A6L5GQX2_9FIRM</name>
<dbReference type="PANTHER" id="PTHR43630:SF1">
    <property type="entry name" value="POLY-BETA-1,6-N-ACETYL-D-GLUCOSAMINE SYNTHASE"/>
    <property type="match status" value="1"/>
</dbReference>
<dbReference type="SUPFAM" id="SSF53448">
    <property type="entry name" value="Nucleotide-diphospho-sugar transferases"/>
    <property type="match status" value="1"/>
</dbReference>
<dbReference type="PANTHER" id="PTHR43630">
    <property type="entry name" value="POLY-BETA-1,6-N-ACETYL-D-GLUCOSAMINE SYNTHASE"/>
    <property type="match status" value="1"/>
</dbReference>
<dbReference type="AlphaFoldDB" id="A0A6L5GQX2"/>
<keyword evidence="3" id="KW-0808">Transferase</keyword>